<feature type="compositionally biased region" description="Pro residues" evidence="1">
    <location>
        <begin position="439"/>
        <end position="449"/>
    </location>
</feature>
<dbReference type="Proteomes" id="UP000077266">
    <property type="component" value="Unassembled WGS sequence"/>
</dbReference>
<sequence length="631" mass="67907">MPGRTSSGWAFSLRDSSFDDDDDDDDDDQLPHTALTLDEQLHKDIDLASREDHAKFHSNPWTIAKVNAASRNDNAPAHKPALAPASKPEPPRQPAKAGTLNFTVVKRNKPAPPPEQNSRPADKLSFSRPLVANASSSAQSSQAVSVLPSSPNNFAHGSSRHALPTQNIQHQSCTTSPSVALRTHPPVSVSNAANSPTSSHHDFDHTDMLSGCAIAAHTDNFHDRPTASHESLHPPVPYSMHVFSAHTSPSSLQPARPSVTGRLRPTLQSISAHASSSSPVYSSAKTVSRQRLPNHDLAPRQHLPPANTHPRPQLQASHDQVPFTPPTVRVNTLRTDVTPGPAHRRPFVSPFISNVARPPSPAPTVAQQPANKSISSTDPSTSSASKRRRGADFLKQPERTSEVIARPVNVHHGSPSRHSPASSLVQSSAARTRCGTDFLPPPSSPPPMRPMMPRSTDAYRNAVFDDADAEWSTLPPRSRPTKKPKVKTTAKFVLPLAKALLAPSAAPATTRSGYVPPPPPPKKKAKVDAEDDGARAKLRVVRVKPLDFQLEIEKMKELEAQAAELDAQAAPLGSDDTLADDDCSTLATLHMPEPSSVLGEDWIHEGADDTIDVPVDHIASQYPAFRAHVGK</sequence>
<keyword evidence="3" id="KW-1185">Reference proteome</keyword>
<evidence type="ECO:0000313" key="2">
    <source>
        <dbReference type="EMBL" id="KZV99203.1"/>
    </source>
</evidence>
<feature type="compositionally biased region" description="Low complexity" evidence="1">
    <location>
        <begin position="271"/>
        <end position="284"/>
    </location>
</feature>
<feature type="region of interest" description="Disordered" evidence="1">
    <location>
        <begin position="271"/>
        <end position="290"/>
    </location>
</feature>
<feature type="region of interest" description="Disordered" evidence="1">
    <location>
        <begin position="65"/>
        <end position="160"/>
    </location>
</feature>
<gene>
    <name evidence="2" type="ORF">EXIGLDRAFT_248525</name>
</gene>
<dbReference type="AlphaFoldDB" id="A0A165MFU1"/>
<dbReference type="InParanoid" id="A0A165MFU1"/>
<organism evidence="2 3">
    <name type="scientific">Exidia glandulosa HHB12029</name>
    <dbReference type="NCBI Taxonomy" id="1314781"/>
    <lineage>
        <taxon>Eukaryota</taxon>
        <taxon>Fungi</taxon>
        <taxon>Dikarya</taxon>
        <taxon>Basidiomycota</taxon>
        <taxon>Agaricomycotina</taxon>
        <taxon>Agaricomycetes</taxon>
        <taxon>Auriculariales</taxon>
        <taxon>Exidiaceae</taxon>
        <taxon>Exidia</taxon>
    </lineage>
</organism>
<evidence type="ECO:0000313" key="3">
    <source>
        <dbReference type="Proteomes" id="UP000077266"/>
    </source>
</evidence>
<accession>A0A165MFU1</accession>
<evidence type="ECO:0000256" key="1">
    <source>
        <dbReference type="SAM" id="MobiDB-lite"/>
    </source>
</evidence>
<feature type="compositionally biased region" description="Low complexity" evidence="1">
    <location>
        <begin position="130"/>
        <end position="151"/>
    </location>
</feature>
<feature type="compositionally biased region" description="Basic and acidic residues" evidence="1">
    <location>
        <begin position="390"/>
        <end position="401"/>
    </location>
</feature>
<dbReference type="STRING" id="1314781.A0A165MFU1"/>
<reference evidence="2 3" key="1">
    <citation type="journal article" date="2016" name="Mol. Biol. Evol.">
        <title>Comparative Genomics of Early-Diverging Mushroom-Forming Fungi Provides Insights into the Origins of Lignocellulose Decay Capabilities.</title>
        <authorList>
            <person name="Nagy L.G."/>
            <person name="Riley R."/>
            <person name="Tritt A."/>
            <person name="Adam C."/>
            <person name="Daum C."/>
            <person name="Floudas D."/>
            <person name="Sun H."/>
            <person name="Yadav J.S."/>
            <person name="Pangilinan J."/>
            <person name="Larsson K.H."/>
            <person name="Matsuura K."/>
            <person name="Barry K."/>
            <person name="Labutti K."/>
            <person name="Kuo R."/>
            <person name="Ohm R.A."/>
            <person name="Bhattacharya S.S."/>
            <person name="Shirouzu T."/>
            <person name="Yoshinaga Y."/>
            <person name="Martin F.M."/>
            <person name="Grigoriev I.V."/>
            <person name="Hibbett D.S."/>
        </authorList>
    </citation>
    <scope>NUCLEOTIDE SEQUENCE [LARGE SCALE GENOMIC DNA]</scope>
    <source>
        <strain evidence="2 3">HHB12029</strain>
    </source>
</reference>
<feature type="region of interest" description="Disordered" evidence="1">
    <location>
        <begin position="505"/>
        <end position="531"/>
    </location>
</feature>
<proteinExistence type="predicted"/>
<protein>
    <submittedName>
        <fullName evidence="2">Uncharacterized protein</fullName>
    </submittedName>
</protein>
<feature type="region of interest" description="Disordered" evidence="1">
    <location>
        <begin position="296"/>
        <end position="449"/>
    </location>
</feature>
<feature type="compositionally biased region" description="Low complexity" evidence="1">
    <location>
        <begin position="373"/>
        <end position="384"/>
    </location>
</feature>
<name>A0A165MFU1_EXIGL</name>
<dbReference type="EMBL" id="KV425911">
    <property type="protein sequence ID" value="KZV99203.1"/>
    <property type="molecule type" value="Genomic_DNA"/>
</dbReference>
<feature type="compositionally biased region" description="Polar residues" evidence="1">
    <location>
        <begin position="416"/>
        <end position="430"/>
    </location>
</feature>
<dbReference type="OrthoDB" id="3271131at2759"/>
<feature type="compositionally biased region" description="Acidic residues" evidence="1">
    <location>
        <begin position="18"/>
        <end position="28"/>
    </location>
</feature>
<feature type="region of interest" description="Disordered" evidence="1">
    <location>
        <begin position="1"/>
        <end position="31"/>
    </location>
</feature>